<evidence type="ECO:0008006" key="4">
    <source>
        <dbReference type="Google" id="ProtNLM"/>
    </source>
</evidence>
<feature type="compositionally biased region" description="Basic and acidic residues" evidence="1">
    <location>
        <begin position="993"/>
        <end position="1003"/>
    </location>
</feature>
<feature type="compositionally biased region" description="Acidic residues" evidence="1">
    <location>
        <begin position="409"/>
        <end position="421"/>
    </location>
</feature>
<feature type="compositionally biased region" description="Polar residues" evidence="1">
    <location>
        <begin position="1101"/>
        <end position="1110"/>
    </location>
</feature>
<feature type="region of interest" description="Disordered" evidence="1">
    <location>
        <begin position="847"/>
        <end position="1139"/>
    </location>
</feature>
<accession>A0A9P7MCJ0</accession>
<feature type="compositionally biased region" description="Basic and acidic residues" evidence="1">
    <location>
        <begin position="878"/>
        <end position="887"/>
    </location>
</feature>
<dbReference type="SUPFAM" id="SSF55753">
    <property type="entry name" value="Actin depolymerizing proteins"/>
    <property type="match status" value="1"/>
</dbReference>
<feature type="region of interest" description="Disordered" evidence="1">
    <location>
        <begin position="268"/>
        <end position="758"/>
    </location>
</feature>
<name>A0A9P7MCJ0_9HYPO</name>
<keyword evidence="3" id="KW-1185">Reference proteome</keyword>
<proteinExistence type="predicted"/>
<feature type="compositionally biased region" description="Polar residues" evidence="1">
    <location>
        <begin position="889"/>
        <end position="906"/>
    </location>
</feature>
<sequence length="1251" mass="133712">MSLNGLDDVKVVEAYEGATSEPGGWFLLAYEGRDAVRVLSRGNGGISEVRNAVAEYEETSPLYGFLKYRRRSVVIKYLPDNCSRIIQGVCACWVIENYTQGKRRHILGLERRLVRHVAEAELKLTSPFMRNIARVAVHFNAVCERFSPYDTMFEITSASELKDSKLSAACSLHTASCSTSSSSSSSRRRRLVEIAEEEEDDQRATKRQSTHDADESRSQTACDRPPTAEPVSLNSDLASSPEQSKFAAATTSDVPLFVGVNERRTSLDSDTHTIGSYPYSKPRVKLGPRPSADTNGRPHTAGNFRPVSVIPAGFKIFGKSGKRGKGKDGSSLSPPQEGTGGLDFSTSDGAQDRPTTSSSSIFDSVSIPVPTPAQKKPIITPEKARLMKAMQLRERNKKSNVLPSSGDPMGDDELNNADDDLTQVSDEAIVTSEFDYDKMTKDDSGVALEPPESLSHPDHTSDHATSDSRPASPLVDSSEADHDLSTKASSISESTDETVHAKVETELKDVGDTDTPTEDASNGNSLGDESNVAGESVAGTAETVAEGTKDPITTIAELSTTSNMAEDAREGSTDHGESLGNVALPVSRFSVSAATGPDEGNGGSSETADALKKLERVDSKDSSPASPGPKPKASVQDLWAATKAASQPTVVPSPLATVDADAIEDGNARSSTEEAGLSSVSTEGTRRRLQVESIKTTDLEQKKEEALDGAQSASLETSSPVVLSKTPTTPGFPFPSAMKAQDGGNSGATSPHGLRTVSNPIRGKLVVPSGVHPMPVRSMSSGPSPIQQASQQHLGANLIKTSNNIGSSISQRIKALEKLSAATGGEIPTVPVRDRPASTFFSVKKKEVSRPPFALDRANSFRTQTPPSPEQSQEASPEEGRLSRLERSGSVTSRLSMFEYPTSSTALGPRLLSVPGSGNSDSKARPESVCVMARIVRDTGHTGSSSPEPPRDSYEYEHLDLKRPPLLVDQQPAPTAKVDEDARVEQSPPTQDRQNEVDEESKPIKSRPSLSIVKDFIKERRKSATPDAGNSPSSPGRAESVHGANSAISPRMTSSSSSHSSPSKDRDATTSPTESVFGDDGKSTNGDKKLSRAGRFMRRLSNISGARSKTSPPPVSTASKQEEAQETAQSRPSTTGTPTIVSYMGDVNVQFPDNLLWKRRNMSLDSQGYLILSALPVQNGRPAPGTKRYHLGEFRAPYIPDVEVQELPNSVVLDFIEGSGVQVACEDRAGQLRVLQTLQEAHATRGTTYGL</sequence>
<dbReference type="OrthoDB" id="74412at2759"/>
<comment type="caution">
    <text evidence="2">The sequence shown here is derived from an EMBL/GenBank/DDBJ whole genome shotgun (WGS) entry which is preliminary data.</text>
</comment>
<feature type="compositionally biased region" description="Low complexity" evidence="1">
    <location>
        <begin position="176"/>
        <end position="185"/>
    </location>
</feature>
<dbReference type="Gene3D" id="3.40.20.10">
    <property type="entry name" value="Severin"/>
    <property type="match status" value="1"/>
</dbReference>
<gene>
    <name evidence="2" type="ORF">E4U60_001919</name>
</gene>
<feature type="compositionally biased region" description="Basic and acidic residues" evidence="1">
    <location>
        <begin position="1079"/>
        <end position="1090"/>
    </location>
</feature>
<feature type="compositionally biased region" description="Polar residues" evidence="1">
    <location>
        <begin position="711"/>
        <end position="729"/>
    </location>
</feature>
<protein>
    <recommendedName>
        <fullName evidence="4">ADF-H domain-containing protein</fullName>
    </recommendedName>
</protein>
<organism evidence="2 3">
    <name type="scientific">Claviceps pazoutovae</name>
    <dbReference type="NCBI Taxonomy" id="1649127"/>
    <lineage>
        <taxon>Eukaryota</taxon>
        <taxon>Fungi</taxon>
        <taxon>Dikarya</taxon>
        <taxon>Ascomycota</taxon>
        <taxon>Pezizomycotina</taxon>
        <taxon>Sordariomycetes</taxon>
        <taxon>Hypocreomycetidae</taxon>
        <taxon>Hypocreales</taxon>
        <taxon>Clavicipitaceae</taxon>
        <taxon>Claviceps</taxon>
    </lineage>
</organism>
<feature type="compositionally biased region" description="Low complexity" evidence="1">
    <location>
        <begin position="357"/>
        <end position="368"/>
    </location>
</feature>
<feature type="compositionally biased region" description="Basic and acidic residues" evidence="1">
    <location>
        <begin position="949"/>
        <end position="963"/>
    </location>
</feature>
<feature type="compositionally biased region" description="Basic and acidic residues" evidence="1">
    <location>
        <begin position="497"/>
        <end position="511"/>
    </location>
</feature>
<evidence type="ECO:0000313" key="3">
    <source>
        <dbReference type="Proteomes" id="UP000706124"/>
    </source>
</evidence>
<feature type="compositionally biased region" description="Basic and acidic residues" evidence="1">
    <location>
        <begin position="455"/>
        <end position="466"/>
    </location>
</feature>
<feature type="compositionally biased region" description="Polar residues" evidence="1">
    <location>
        <begin position="232"/>
        <end position="246"/>
    </location>
</feature>
<feature type="compositionally biased region" description="Basic and acidic residues" evidence="1">
    <location>
        <begin position="609"/>
        <end position="621"/>
    </location>
</feature>
<feature type="compositionally biased region" description="Low complexity" evidence="1">
    <location>
        <begin position="1046"/>
        <end position="1061"/>
    </location>
</feature>
<feature type="compositionally biased region" description="Basic and acidic residues" evidence="1">
    <location>
        <begin position="684"/>
        <end position="706"/>
    </location>
</feature>
<feature type="compositionally biased region" description="Polar residues" evidence="1">
    <location>
        <begin position="518"/>
        <end position="528"/>
    </location>
</feature>
<evidence type="ECO:0000256" key="1">
    <source>
        <dbReference type="SAM" id="MobiDB-lite"/>
    </source>
</evidence>
<feature type="compositionally biased region" description="Basic and acidic residues" evidence="1">
    <location>
        <begin position="566"/>
        <end position="577"/>
    </location>
</feature>
<feature type="compositionally biased region" description="Polar residues" evidence="1">
    <location>
        <begin position="344"/>
        <end position="356"/>
    </location>
</feature>
<feature type="compositionally biased region" description="Basic and acidic residues" evidence="1">
    <location>
        <begin position="1015"/>
        <end position="1024"/>
    </location>
</feature>
<feature type="region of interest" description="Disordered" evidence="1">
    <location>
        <begin position="176"/>
        <end position="246"/>
    </location>
</feature>
<reference evidence="2 3" key="1">
    <citation type="journal article" date="2020" name="bioRxiv">
        <title>Whole genome comparisons of ergot fungi reveals the divergence and evolution of species within the genus Claviceps are the result of varying mechanisms driving genome evolution and host range expansion.</title>
        <authorList>
            <person name="Wyka S.A."/>
            <person name="Mondo S.J."/>
            <person name="Liu M."/>
            <person name="Dettman J."/>
            <person name="Nalam V."/>
            <person name="Broders K.D."/>
        </authorList>
    </citation>
    <scope>NUCLEOTIDE SEQUENCE [LARGE SCALE GENOMIC DNA]</scope>
    <source>
        <strain evidence="2 3">CCC 1485</strain>
    </source>
</reference>
<feature type="compositionally biased region" description="Basic and acidic residues" evidence="1">
    <location>
        <begin position="435"/>
        <end position="444"/>
    </location>
</feature>
<evidence type="ECO:0000313" key="2">
    <source>
        <dbReference type="EMBL" id="KAG5937480.1"/>
    </source>
</evidence>
<dbReference type="InterPro" id="IPR029006">
    <property type="entry name" value="ADF-H/Gelsolin-like_dom_sf"/>
</dbReference>
<dbReference type="EMBL" id="SRPO01000182">
    <property type="protein sequence ID" value="KAG5937480.1"/>
    <property type="molecule type" value="Genomic_DNA"/>
</dbReference>
<dbReference type="AlphaFoldDB" id="A0A9P7MCJ0"/>
<dbReference type="Proteomes" id="UP000706124">
    <property type="component" value="Unassembled WGS sequence"/>
</dbReference>
<feature type="compositionally biased region" description="Polar residues" evidence="1">
    <location>
        <begin position="1126"/>
        <end position="1139"/>
    </location>
</feature>